<accession>I7Z7Y7</accession>
<dbReference type="GO" id="GO:0015562">
    <property type="term" value="F:efflux transmembrane transporter activity"/>
    <property type="evidence" value="ECO:0007669"/>
    <property type="project" value="InterPro"/>
</dbReference>
<feature type="chain" id="PRO_5003712771" description="Outer membrane efflux protein" evidence="2">
    <location>
        <begin position="27"/>
        <end position="418"/>
    </location>
</feature>
<comment type="similarity">
    <text evidence="1">Belongs to the outer membrane factor (OMF) (TC 1.B.17) family.</text>
</comment>
<keyword evidence="2" id="KW-0732">Signal</keyword>
<dbReference type="Pfam" id="PF02321">
    <property type="entry name" value="OEP"/>
    <property type="match status" value="2"/>
</dbReference>
<dbReference type="PANTHER" id="PTHR30203:SF24">
    <property type="entry name" value="BLR4935 PROTEIN"/>
    <property type="match status" value="1"/>
</dbReference>
<dbReference type="RefSeq" id="WP_007187117.1">
    <property type="nucleotide sequence ID" value="NZ_AKGD01000004.1"/>
</dbReference>
<evidence type="ECO:0000313" key="3">
    <source>
        <dbReference type="EMBL" id="EIT67747.1"/>
    </source>
</evidence>
<comment type="caution">
    <text evidence="3">The sequence shown here is derived from an EMBL/GenBank/DDBJ whole genome shotgun (WGS) entry which is preliminary data.</text>
</comment>
<dbReference type="SUPFAM" id="SSF56954">
    <property type="entry name" value="Outer membrane efflux proteins (OEP)"/>
    <property type="match status" value="1"/>
</dbReference>
<dbReference type="InterPro" id="IPR010131">
    <property type="entry name" value="MdtP/NodT-like"/>
</dbReference>
<proteinExistence type="inferred from homology"/>
<sequence length="418" mass="46222">MFTHLGRSLSVAAALLAFGVSTSVEAEAPAITLREAISRTLQSNPDLAAYAYTLKAQDGRITQSGLRPNPTLSTTVENVLGTGQASAGKYAEITLMLSQVIELGGLRDRRLDVARRERDGLEADGDIRRLDTIAETARRFVSLASQQEQHQLTHLAVELAEKTSAAVEKRVAAAKSPLAERDRAAVALQRAQNDDAHAEHELQTARYALAASWGASKPDFLAASADLYQLPPTRSYDELLGALENTPDLTRYLSETRLRDAEIALAIAGRRQGFQIGAGVRRLEQTNDTGLVFSFQMPLPVRDRNQGLITEAEARREGAAAEREATRVKARTQLFGYYRELLDRQRQVGLIREQALPRMESALANTDYAFERGRYSYLELVDAQREMLDLKREAIEAAAQYHFNLIEIERLTGTGLSR</sequence>
<organism evidence="3 4">
    <name type="scientific">Hydrocarboniphaga effusa AP103</name>
    <dbReference type="NCBI Taxonomy" id="1172194"/>
    <lineage>
        <taxon>Bacteria</taxon>
        <taxon>Pseudomonadati</taxon>
        <taxon>Pseudomonadota</taxon>
        <taxon>Gammaproteobacteria</taxon>
        <taxon>Nevskiales</taxon>
        <taxon>Nevskiaceae</taxon>
        <taxon>Hydrocarboniphaga</taxon>
    </lineage>
</organism>
<name>I7Z7Y7_9GAMM</name>
<dbReference type="PANTHER" id="PTHR30203">
    <property type="entry name" value="OUTER MEMBRANE CATION EFFLUX PROTEIN"/>
    <property type="match status" value="1"/>
</dbReference>
<dbReference type="Proteomes" id="UP000003704">
    <property type="component" value="Unassembled WGS sequence"/>
</dbReference>
<dbReference type="OrthoDB" id="9791261at2"/>
<dbReference type="STRING" id="1172194.WQQ_41820"/>
<evidence type="ECO:0008006" key="5">
    <source>
        <dbReference type="Google" id="ProtNLM"/>
    </source>
</evidence>
<dbReference type="EMBL" id="AKGD01000004">
    <property type="protein sequence ID" value="EIT67747.1"/>
    <property type="molecule type" value="Genomic_DNA"/>
</dbReference>
<gene>
    <name evidence="3" type="ORF">WQQ_41820</name>
</gene>
<dbReference type="AlphaFoldDB" id="I7Z7Y7"/>
<dbReference type="Gene3D" id="1.20.1600.10">
    <property type="entry name" value="Outer membrane efflux proteins (OEP)"/>
    <property type="match status" value="1"/>
</dbReference>
<keyword evidence="4" id="KW-1185">Reference proteome</keyword>
<evidence type="ECO:0000256" key="1">
    <source>
        <dbReference type="ARBA" id="ARBA00007613"/>
    </source>
</evidence>
<evidence type="ECO:0000313" key="4">
    <source>
        <dbReference type="Proteomes" id="UP000003704"/>
    </source>
</evidence>
<dbReference type="InterPro" id="IPR003423">
    <property type="entry name" value="OMP_efflux"/>
</dbReference>
<feature type="signal peptide" evidence="2">
    <location>
        <begin position="1"/>
        <end position="26"/>
    </location>
</feature>
<evidence type="ECO:0000256" key="2">
    <source>
        <dbReference type="SAM" id="SignalP"/>
    </source>
</evidence>
<reference evidence="3 4" key="1">
    <citation type="journal article" date="2012" name="J. Bacteriol.">
        <title>Genome Sequence of n-Alkane-Degrading Hydrocarboniphaga effusa Strain AP103T (ATCC BAA-332T).</title>
        <authorList>
            <person name="Chang H.K."/>
            <person name="Zylstra G.J."/>
            <person name="Chae J.C."/>
        </authorList>
    </citation>
    <scope>NUCLEOTIDE SEQUENCE [LARGE SCALE GENOMIC DNA]</scope>
    <source>
        <strain evidence="3 4">AP103</strain>
    </source>
</reference>
<protein>
    <recommendedName>
        <fullName evidence="5">Outer membrane efflux protein</fullName>
    </recommendedName>
</protein>